<evidence type="ECO:0000313" key="2">
    <source>
        <dbReference type="Proteomes" id="UP001230768"/>
    </source>
</evidence>
<sequence>MSSLVRVHDSVSGLAIKQRFSYRSSVVGSELFAYLGRCCFAEEVFVSDSAGRCLVQPLADPLQLLGERLAGSAFRVRSCSQLAECAGFYVISAKILEAQKPELAERSSKAADSALDYSKALTSEKLTRARTEMAIKSMMKDIDNDAANYSILLNKYADQCGEAVSDPVKRME</sequence>
<gene>
    <name evidence="1" type="ORF">PSH88_18890</name>
</gene>
<protein>
    <submittedName>
        <fullName evidence="1">Uncharacterized protein</fullName>
    </submittedName>
</protein>
<dbReference type="RefSeq" id="WP_305422048.1">
    <property type="nucleotide sequence ID" value="NZ_CP117430.1"/>
</dbReference>
<proteinExistence type="predicted"/>
<reference evidence="1 2" key="1">
    <citation type="submission" date="2023-02" db="EMBL/GenBank/DDBJ databases">
        <title>Evolution of Hrp T3SS in non-pathogenic Pseudomonas fluorescens.</title>
        <authorList>
            <person name="Liao K."/>
            <person name="Wei H."/>
            <person name="Gu Y."/>
        </authorList>
    </citation>
    <scope>NUCLEOTIDE SEQUENCE [LARGE SCALE GENOMIC DNA]</scope>
    <source>
        <strain evidence="1 2">FP607</strain>
    </source>
</reference>
<dbReference type="EMBL" id="CP117430">
    <property type="protein sequence ID" value="WLI16406.1"/>
    <property type="molecule type" value="Genomic_DNA"/>
</dbReference>
<dbReference type="Proteomes" id="UP001230768">
    <property type="component" value="Chromosome"/>
</dbReference>
<accession>A0ABY9GL32</accession>
<keyword evidence="2" id="KW-1185">Reference proteome</keyword>
<name>A0ABY9GL32_9PSED</name>
<organism evidence="1 2">
    <name type="scientific">Pseudomonas wuhanensis</name>
    <dbReference type="NCBI Taxonomy" id="2954098"/>
    <lineage>
        <taxon>Bacteria</taxon>
        <taxon>Pseudomonadati</taxon>
        <taxon>Pseudomonadota</taxon>
        <taxon>Gammaproteobacteria</taxon>
        <taxon>Pseudomonadales</taxon>
        <taxon>Pseudomonadaceae</taxon>
        <taxon>Pseudomonas</taxon>
    </lineage>
</organism>
<evidence type="ECO:0000313" key="1">
    <source>
        <dbReference type="EMBL" id="WLI16406.1"/>
    </source>
</evidence>